<keyword evidence="2" id="KW-1185">Reference proteome</keyword>
<dbReference type="OrthoDB" id="4360510at2759"/>
<evidence type="ECO:0000313" key="2">
    <source>
        <dbReference type="Proteomes" id="UP000186955"/>
    </source>
</evidence>
<evidence type="ECO:0000313" key="1">
    <source>
        <dbReference type="EMBL" id="OKO94273.1"/>
    </source>
</evidence>
<accession>A0A1Q5T205</accession>
<dbReference type="AlphaFoldDB" id="A0A1Q5T205"/>
<gene>
    <name evidence="1" type="ORF">PENSUB_11540</name>
</gene>
<dbReference type="InterPro" id="IPR011990">
    <property type="entry name" value="TPR-like_helical_dom_sf"/>
</dbReference>
<reference evidence="1 2" key="1">
    <citation type="submission" date="2016-10" db="EMBL/GenBank/DDBJ databases">
        <title>Genome sequence of the ascomycete fungus Penicillium subrubescens.</title>
        <authorList>
            <person name="De Vries R.P."/>
            <person name="Peng M."/>
            <person name="Dilokpimol A."/>
            <person name="Hilden K."/>
            <person name="Makela M.R."/>
            <person name="Grigoriev I."/>
            <person name="Riley R."/>
            <person name="Granchi Z."/>
        </authorList>
    </citation>
    <scope>NUCLEOTIDE SEQUENCE [LARGE SCALE GENOMIC DNA]</scope>
    <source>
        <strain evidence="1 2">CBS 132785</strain>
    </source>
</reference>
<organism evidence="1 2">
    <name type="scientific">Penicillium subrubescens</name>
    <dbReference type="NCBI Taxonomy" id="1316194"/>
    <lineage>
        <taxon>Eukaryota</taxon>
        <taxon>Fungi</taxon>
        <taxon>Dikarya</taxon>
        <taxon>Ascomycota</taxon>
        <taxon>Pezizomycotina</taxon>
        <taxon>Eurotiomycetes</taxon>
        <taxon>Eurotiomycetidae</taxon>
        <taxon>Eurotiales</taxon>
        <taxon>Aspergillaceae</taxon>
        <taxon>Penicillium</taxon>
    </lineage>
</organism>
<dbReference type="EMBL" id="MNBE01000719">
    <property type="protein sequence ID" value="OKO94273.1"/>
    <property type="molecule type" value="Genomic_DNA"/>
</dbReference>
<name>A0A1Q5T205_9EURO</name>
<proteinExistence type="predicted"/>
<dbReference type="Proteomes" id="UP000186955">
    <property type="component" value="Unassembled WGS sequence"/>
</dbReference>
<protein>
    <submittedName>
        <fullName evidence="1">Uncharacterized protein</fullName>
    </submittedName>
</protein>
<sequence length="253" mass="28488">MSPPETSRGRAKLPQEHSNFAAGLHDLPELKVPDAINDDILRAMMLASEGVTVSSEPKIRDAECLLQSIIGNIEKLKDEEGEPEEGDDTWTLKAYSEIAAVYGILGMTQQEKEMSKNLLVNMEARRGPNDPETLFIVQRDALRYWDWGSLEDAVLLFERAQEGQSKTFGEDTIHVIKNTLCLAATAMTLSFKYAGEGKEDLRAEKYRQSTKASERVEAWEAKMLSGDLVRVPDVYLLIKATRQMILRKLQKRS</sequence>
<dbReference type="Gene3D" id="1.25.40.10">
    <property type="entry name" value="Tetratricopeptide repeat domain"/>
    <property type="match status" value="1"/>
</dbReference>
<comment type="caution">
    <text evidence="1">The sequence shown here is derived from an EMBL/GenBank/DDBJ whole genome shotgun (WGS) entry which is preliminary data.</text>
</comment>